<dbReference type="GO" id="GO:0009279">
    <property type="term" value="C:cell outer membrane"/>
    <property type="evidence" value="ECO:0007669"/>
    <property type="project" value="TreeGrafter"/>
</dbReference>
<proteinExistence type="inferred from homology"/>
<protein>
    <submittedName>
        <fullName evidence="3">Ig-like domain-containing protein</fullName>
    </submittedName>
</protein>
<accession>I3CCH9</accession>
<feature type="domain" description="Big-1" evidence="2">
    <location>
        <begin position="429"/>
        <end position="521"/>
    </location>
</feature>
<dbReference type="InterPro" id="IPR051715">
    <property type="entry name" value="Intimin-Invasin_domain"/>
</dbReference>
<feature type="domain" description="Big-1" evidence="2">
    <location>
        <begin position="327"/>
        <end position="419"/>
    </location>
</feature>
<evidence type="ECO:0000259" key="2">
    <source>
        <dbReference type="PROSITE" id="PS51127"/>
    </source>
</evidence>
<reference evidence="3 4" key="1">
    <citation type="submission" date="2011-11" db="EMBL/GenBank/DDBJ databases">
        <title>Improved High-Quality Draft sequence of Beggiatoa alba B18lD.</title>
        <authorList>
            <consortium name="US DOE Joint Genome Institute"/>
            <person name="Lucas S."/>
            <person name="Han J."/>
            <person name="Lapidus A."/>
            <person name="Cheng J.-F."/>
            <person name="Goodwin L."/>
            <person name="Pitluck S."/>
            <person name="Peters L."/>
            <person name="Mikhailova N."/>
            <person name="Held B."/>
            <person name="Detter J.C."/>
            <person name="Han C."/>
            <person name="Tapia R."/>
            <person name="Land M."/>
            <person name="Hauser L."/>
            <person name="Kyrpides N."/>
            <person name="Ivanova N."/>
            <person name="Pagani I."/>
            <person name="Samuel K."/>
            <person name="Teske A."/>
            <person name="Mueller J."/>
            <person name="Woyke T."/>
        </authorList>
    </citation>
    <scope>NUCLEOTIDE SEQUENCE [LARGE SCALE GENOMIC DNA]</scope>
    <source>
        <strain evidence="3 4">B18LD</strain>
    </source>
</reference>
<dbReference type="InterPro" id="IPR003344">
    <property type="entry name" value="Big_1_dom"/>
</dbReference>
<dbReference type="STRING" id="395493.BegalDRAFT_0402"/>
<dbReference type="InterPro" id="IPR013783">
    <property type="entry name" value="Ig-like_fold"/>
</dbReference>
<dbReference type="Gene3D" id="2.60.40.10">
    <property type="entry name" value="Immunoglobulins"/>
    <property type="match status" value="11"/>
</dbReference>
<dbReference type="HOGENOM" id="CLU_256198_0_0_6"/>
<evidence type="ECO:0000313" key="4">
    <source>
        <dbReference type="Proteomes" id="UP000005744"/>
    </source>
</evidence>
<evidence type="ECO:0000256" key="1">
    <source>
        <dbReference type="ARBA" id="ARBA00010116"/>
    </source>
</evidence>
<organism evidence="3 4">
    <name type="scientific">Beggiatoa alba B18LD</name>
    <dbReference type="NCBI Taxonomy" id="395493"/>
    <lineage>
        <taxon>Bacteria</taxon>
        <taxon>Pseudomonadati</taxon>
        <taxon>Pseudomonadota</taxon>
        <taxon>Gammaproteobacteria</taxon>
        <taxon>Thiotrichales</taxon>
        <taxon>Thiotrichaceae</taxon>
        <taxon>Beggiatoa</taxon>
    </lineage>
</organism>
<evidence type="ECO:0000313" key="3">
    <source>
        <dbReference type="EMBL" id="EIJ41322.1"/>
    </source>
</evidence>
<dbReference type="SMART" id="SM00634">
    <property type="entry name" value="BID_1"/>
    <property type="match status" value="10"/>
</dbReference>
<dbReference type="eggNOG" id="COG2831">
    <property type="taxonomic scope" value="Bacteria"/>
</dbReference>
<dbReference type="SUPFAM" id="SSF49373">
    <property type="entry name" value="Invasin/intimin cell-adhesion fragments"/>
    <property type="match status" value="10"/>
</dbReference>
<dbReference type="EMBL" id="JH600070">
    <property type="protein sequence ID" value="EIJ41322.1"/>
    <property type="molecule type" value="Genomic_DNA"/>
</dbReference>
<dbReference type="PANTHER" id="PTHR39576:SF2">
    <property type="entry name" value="ATTACHING AND EFFACING PROTEIN HOMOLOG-RELATED"/>
    <property type="match status" value="1"/>
</dbReference>
<dbReference type="PANTHER" id="PTHR39576">
    <property type="entry name" value="ATTACHING AND EFFACING PROTEIN HOMOLOG-RELATED-RELATED"/>
    <property type="match status" value="1"/>
</dbReference>
<keyword evidence="4" id="KW-1185">Reference proteome</keyword>
<feature type="domain" description="Big-1" evidence="2">
    <location>
        <begin position="615"/>
        <end position="708"/>
    </location>
</feature>
<dbReference type="InterPro" id="IPR008964">
    <property type="entry name" value="Invasin/intimin_cell_adhesion"/>
</dbReference>
<feature type="domain" description="Big-1" evidence="2">
    <location>
        <begin position="715"/>
        <end position="810"/>
    </location>
</feature>
<sequence>MISCMFSALRVWFIAGLLFLLTGCLGGGGGSGGTTTPSPTVTALVVTSSATILGMGEQASIQVLASQADNMPATGVMVRLTLTGSASADVIEKETDETGYARFTLTDAQAETVTLTASSGSVTQQIRLYFGATLTLLPTTVNALTNTELTALLKDGNNSPLANQSVNFRFVNNNNETLSAANVQTDSTGIAKVTVTDIEEDGGVALVNANVGTLNARATVNFRAVFGQNRQLEASSNATLLAINQIATITARIIDKNSLPIAGQAVTFNISTLTGGTAQALLSPITGISNAQGEVIATVRGTSAENILITVQADTAKQTIPIYIGGRVQLYPSINNGVADGKTANTLQAIVSDAFGAIIQGVPIHFQVNSGNALLSAPSVISDSKGQALVQITSTQIGTATILASVGTTNSDPASINFLNSHINANIATIDTIVSNNSAPADGNSAVTLTVIVRDNNGNPISGQTVNLLSSSGSAYLSSVSSITGINGSIEITITNTIAETFSITPYAGGKQGNLSTITFVTTSATLSLSASETLLPTGGSTTITLQARQPNNNNPASQQAFTASVSGSARLTGVPTVTDSAGRATFTVTDNLAETVVLQVSSGATVQTLTLYFGASLSLQPTTSTGLTSKTLTALLKDGFNSPLPNQTVTFRFTNTNNETLTPNSAITASDGTATVTITDILQDGGTVVIQANSGQVTAPAATIHFLATFGNNRQLAINSSDTVLAVGDSSTITATITDNNGLPIVGQTVQFQVSNLNGGNSTAQLSTNSGISDAQGKVTTQVTNAQGENTRVTIQADTASQSLPLYFGAQLRFTNTPQEGVADGNTQTTLLLSLNDANNRGIAAIPVYFNATGLALLDQFQTTTDDTGRATIHVSHHQIETVTINAQAGRLNANAQVNFNINVTEASTIRLTSDISTLSLGGVTTLTALVQDAQGNNVRDGTQVRFTSSLGVITATAVTQNGRATATFNASTQAGLATLSASVNTNTGVITDNFSLTIQAGSAGIIEIVRVEPRIIGIAGSGVAQTALLEFLVKDNLGNAVADGTSITFHLGNRTLGGGESIYTDETTSNGNTSATTVTNNGHALVTLKSGHVAGTIDVIATTGTNNNAISTTAQVTIIGGRADADHFSLAVEYQNIAGGVTFGLTDKITAFVGDRFGNIVIDGTAVSFITEGGTIGTSIGGGGFTSTTTLGQATATLQTASPTTPNLGGIPTYRTTGYLCNTPYTATTSTISQSLCGNAGLVRIVAYTTGSESFIDKNGNGQFDIGIDSFTDKGYIDRNSNNQWDQGEVITRQGDLSEPFIDANDNNTFDTGELYIDINSNGHFDAPDGIFQENTTIWTSTQVLFSSNLAQPTITPNTFNINKGGSQEFLLSNISDIYGNALVKGTSITVTATTGLLVGSTNIVLDDTLSTSSQLSFRLLSVPTTTGTYPAATDSIITIKIDSPISNEQMGGNGSTTLTIFGQINTP</sequence>
<gene>
    <name evidence="3" type="ORF">BegalDRAFT_0402</name>
</gene>
<name>I3CCH9_9GAMM</name>
<dbReference type="Pfam" id="PF02369">
    <property type="entry name" value="Big_1"/>
    <property type="match status" value="6"/>
</dbReference>
<dbReference type="eggNOG" id="COG4932">
    <property type="taxonomic scope" value="Bacteria"/>
</dbReference>
<dbReference type="OrthoDB" id="5522233at2"/>
<dbReference type="Proteomes" id="UP000005744">
    <property type="component" value="Unassembled WGS sequence"/>
</dbReference>
<comment type="similarity">
    <text evidence="1">Belongs to the intimin/invasin family.</text>
</comment>
<dbReference type="PROSITE" id="PS51127">
    <property type="entry name" value="BIG1"/>
    <property type="match status" value="4"/>
</dbReference>